<dbReference type="InterPro" id="IPR036942">
    <property type="entry name" value="Beta-barrel_TonB_sf"/>
</dbReference>
<keyword evidence="11 14" id="KW-0472">Membrane</keyword>
<evidence type="ECO:0000256" key="3">
    <source>
        <dbReference type="ARBA" id="ARBA00022448"/>
    </source>
</evidence>
<protein>
    <submittedName>
        <fullName evidence="19">Ferrichrome outer membrane transporter/phage receptor</fullName>
    </submittedName>
</protein>
<dbReference type="PROSITE" id="PS52016">
    <property type="entry name" value="TONB_DEPENDENT_REC_3"/>
    <property type="match status" value="1"/>
</dbReference>
<keyword evidence="20" id="KW-1185">Reference proteome</keyword>
<dbReference type="RefSeq" id="WP_203414175.1">
    <property type="nucleotide sequence ID" value="NZ_CP060244.1"/>
</dbReference>
<gene>
    <name evidence="19" type="primary">fhuA_1</name>
    <name evidence="19" type="ORF">JGUZn3_05090</name>
</gene>
<evidence type="ECO:0000256" key="5">
    <source>
        <dbReference type="ARBA" id="ARBA00022496"/>
    </source>
</evidence>
<dbReference type="AlphaFoldDB" id="A0A7H1NPP7"/>
<keyword evidence="4 14" id="KW-1134">Transmembrane beta strand</keyword>
<dbReference type="InterPro" id="IPR000531">
    <property type="entry name" value="Beta-barrel_TonB"/>
</dbReference>
<dbReference type="Pfam" id="PF07715">
    <property type="entry name" value="Plug"/>
    <property type="match status" value="1"/>
</dbReference>
<dbReference type="GO" id="GO:0009279">
    <property type="term" value="C:cell outer membrane"/>
    <property type="evidence" value="ECO:0007669"/>
    <property type="project" value="UniProtKB-SubCell"/>
</dbReference>
<evidence type="ECO:0000256" key="16">
    <source>
        <dbReference type="SAM" id="MobiDB-lite"/>
    </source>
</evidence>
<evidence type="ECO:0000256" key="7">
    <source>
        <dbReference type="ARBA" id="ARBA00022729"/>
    </source>
</evidence>
<dbReference type="InterPro" id="IPR039426">
    <property type="entry name" value="TonB-dep_rcpt-like"/>
</dbReference>
<dbReference type="CDD" id="cd01347">
    <property type="entry name" value="ligand_gated_channel"/>
    <property type="match status" value="1"/>
</dbReference>
<dbReference type="KEGG" id="ebla:JGUZn3_05090"/>
<evidence type="ECO:0000256" key="10">
    <source>
        <dbReference type="ARBA" id="ARBA00023077"/>
    </source>
</evidence>
<evidence type="ECO:0000259" key="18">
    <source>
        <dbReference type="Pfam" id="PF07715"/>
    </source>
</evidence>
<feature type="domain" description="TonB-dependent receptor-like beta-barrel" evidence="17">
    <location>
        <begin position="295"/>
        <end position="740"/>
    </location>
</feature>
<evidence type="ECO:0000256" key="8">
    <source>
        <dbReference type="ARBA" id="ARBA00023004"/>
    </source>
</evidence>
<comment type="subcellular location">
    <subcellularLocation>
        <location evidence="1 14">Cell outer membrane</location>
        <topology evidence="1 14">Multi-pass membrane protein</topology>
    </subcellularLocation>
</comment>
<feature type="region of interest" description="Disordered" evidence="16">
    <location>
        <begin position="53"/>
        <end position="87"/>
    </location>
</feature>
<evidence type="ECO:0000256" key="1">
    <source>
        <dbReference type="ARBA" id="ARBA00004571"/>
    </source>
</evidence>
<dbReference type="Pfam" id="PF00593">
    <property type="entry name" value="TonB_dep_Rec_b-barrel"/>
    <property type="match status" value="1"/>
</dbReference>
<evidence type="ECO:0000256" key="13">
    <source>
        <dbReference type="ARBA" id="ARBA00023237"/>
    </source>
</evidence>
<dbReference type="Gene3D" id="2.170.130.10">
    <property type="entry name" value="TonB-dependent receptor, plug domain"/>
    <property type="match status" value="1"/>
</dbReference>
<evidence type="ECO:0000256" key="6">
    <source>
        <dbReference type="ARBA" id="ARBA00022692"/>
    </source>
</evidence>
<dbReference type="Gene3D" id="2.40.170.20">
    <property type="entry name" value="TonB-dependent receptor, beta-barrel domain"/>
    <property type="match status" value="1"/>
</dbReference>
<evidence type="ECO:0000256" key="4">
    <source>
        <dbReference type="ARBA" id="ARBA00022452"/>
    </source>
</evidence>
<proteinExistence type="inferred from homology"/>
<evidence type="ECO:0000256" key="9">
    <source>
        <dbReference type="ARBA" id="ARBA00023065"/>
    </source>
</evidence>
<dbReference type="NCBIfam" id="TIGR01783">
    <property type="entry name" value="TonB-siderophor"/>
    <property type="match status" value="1"/>
</dbReference>
<keyword evidence="7" id="KW-0732">Signal</keyword>
<keyword evidence="3 14" id="KW-0813">Transport</keyword>
<dbReference type="InterPro" id="IPR037066">
    <property type="entry name" value="Plug_dom_sf"/>
</dbReference>
<keyword evidence="8" id="KW-0408">Iron</keyword>
<reference evidence="19 20" key="1">
    <citation type="submission" date="2020-08" db="EMBL/GenBank/DDBJ databases">
        <title>Complete genome sequence of Entomobacter blattae G55GP.</title>
        <authorList>
            <person name="Poehlein A."/>
            <person name="Guzman J."/>
            <person name="Daniel R."/>
            <person name="Vilcinskas A."/>
        </authorList>
    </citation>
    <scope>NUCLEOTIDE SEQUENCE [LARGE SCALE GENOMIC DNA]</scope>
    <source>
        <strain evidence="19 20">G55GP</strain>
    </source>
</reference>
<dbReference type="InterPro" id="IPR012910">
    <property type="entry name" value="Plug_dom"/>
</dbReference>
<dbReference type="GO" id="GO:0015344">
    <property type="term" value="F:siderophore uptake transmembrane transporter activity"/>
    <property type="evidence" value="ECO:0007669"/>
    <property type="project" value="TreeGrafter"/>
</dbReference>
<dbReference type="InterPro" id="IPR010105">
    <property type="entry name" value="TonB_sidphr_rcpt"/>
</dbReference>
<keyword evidence="9" id="KW-0406">Ion transport</keyword>
<evidence type="ECO:0000313" key="20">
    <source>
        <dbReference type="Proteomes" id="UP000516349"/>
    </source>
</evidence>
<evidence type="ECO:0000313" key="19">
    <source>
        <dbReference type="EMBL" id="QNT77757.1"/>
    </source>
</evidence>
<feature type="domain" description="TonB-dependent receptor plug" evidence="18">
    <location>
        <begin position="114"/>
        <end position="220"/>
    </location>
</feature>
<evidence type="ECO:0000256" key="2">
    <source>
        <dbReference type="ARBA" id="ARBA00009810"/>
    </source>
</evidence>
<comment type="similarity">
    <text evidence="2 14 15">Belongs to the TonB-dependent receptor family.</text>
</comment>
<keyword evidence="12 19" id="KW-0675">Receptor</keyword>
<sequence>MKKKISDHLLSHCATSTLALVFLSWSGISFYTFPAWAQHPHHNHKKKRLGIKHTSNNTGKEKSASQNLPVATATNSEQPASQAAQSTEHVVIRATKPVFVATTSSSATKTSTPLIETPESVSVVTREQMDMQNARSINEALRYSSGVVADLRGGNSRYDQLSIRGFIEGTAGASEYLDGLKLFGGGGFATQQVDSYLLERIDVLKGPPSVVYGQSNPGGIVALTSKWANGKRVREISLEGGNFDYGRGTFDIGDKIPGSSDFSYRLVGTATRQNGYDGYTRSERYTFAPSVNYKPNEDINLTLYGRYQKDPTSASYQVWPTQGTVLPGLFNFSPGFYTGDPNYNKFDRTQSSVGYNFDYQFHPDWVLHSMARYANVGTNYNELGVSGDPFLDPQGSGDILLNRYAYGAKEHFDTITLEERINGIVYTGNVRHDVLVGVSWQNLRDSYNYAFNFAGIPALNLTHPIYGMTVPIAAPSGIFGTSTNQEGIFVQDQASFENWHFQFGFRKDWSKINTRDQSSSQATAVNTNDEAITYRGGILYKFDVGVAPYFNYAQSFQPLQGTDYQHSPFKATRGEQYEVGVKFQPKSFKSFMTVAFYDLTQSNILTTDPLHPNFSIQSAEQRSRGVELEIHASLTDDINLIAAYTNQSVKLTKGEYEGVRPTQIPAQFASFYGTYTQPDGPAKGLGLGVGVRYIGNTNGDLTSQFQTPAYALVDGQIHYNVGNADARFKGMNLQLSAQNLLNKHYITSCYSSSFGCSFGQSRTIIGRVTYNW</sequence>
<evidence type="ECO:0000256" key="11">
    <source>
        <dbReference type="ARBA" id="ARBA00023136"/>
    </source>
</evidence>
<dbReference type="GO" id="GO:0038023">
    <property type="term" value="F:signaling receptor activity"/>
    <property type="evidence" value="ECO:0007669"/>
    <property type="project" value="InterPro"/>
</dbReference>
<dbReference type="FunFam" id="2.170.130.10:FF:000001">
    <property type="entry name" value="Catecholate siderophore TonB-dependent receptor"/>
    <property type="match status" value="1"/>
</dbReference>
<evidence type="ECO:0000259" key="17">
    <source>
        <dbReference type="Pfam" id="PF00593"/>
    </source>
</evidence>
<evidence type="ECO:0000256" key="12">
    <source>
        <dbReference type="ARBA" id="ARBA00023170"/>
    </source>
</evidence>
<dbReference type="EMBL" id="CP060244">
    <property type="protein sequence ID" value="QNT77757.1"/>
    <property type="molecule type" value="Genomic_DNA"/>
</dbReference>
<name>A0A7H1NPP7_9PROT</name>
<dbReference type="PANTHER" id="PTHR32552">
    <property type="entry name" value="FERRICHROME IRON RECEPTOR-RELATED"/>
    <property type="match status" value="1"/>
</dbReference>
<keyword evidence="6 14" id="KW-0812">Transmembrane</keyword>
<keyword evidence="5" id="KW-0410">Iron transport</keyword>
<dbReference type="Proteomes" id="UP000516349">
    <property type="component" value="Chromosome"/>
</dbReference>
<keyword evidence="13 14" id="KW-0998">Cell outer membrane</keyword>
<dbReference type="GO" id="GO:0015891">
    <property type="term" value="P:siderophore transport"/>
    <property type="evidence" value="ECO:0007669"/>
    <property type="project" value="InterPro"/>
</dbReference>
<evidence type="ECO:0000256" key="14">
    <source>
        <dbReference type="PROSITE-ProRule" id="PRU01360"/>
    </source>
</evidence>
<evidence type="ECO:0000256" key="15">
    <source>
        <dbReference type="RuleBase" id="RU003357"/>
    </source>
</evidence>
<accession>A0A7H1NPP7</accession>
<keyword evidence="10 15" id="KW-0798">TonB box</keyword>
<dbReference type="PANTHER" id="PTHR32552:SF68">
    <property type="entry name" value="FERRICHROME OUTER MEMBRANE TRANSPORTER_PHAGE RECEPTOR"/>
    <property type="match status" value="1"/>
</dbReference>
<dbReference type="SUPFAM" id="SSF56935">
    <property type="entry name" value="Porins"/>
    <property type="match status" value="1"/>
</dbReference>
<organism evidence="19 20">
    <name type="scientific">Entomobacter blattae</name>
    <dbReference type="NCBI Taxonomy" id="2762277"/>
    <lineage>
        <taxon>Bacteria</taxon>
        <taxon>Pseudomonadati</taxon>
        <taxon>Pseudomonadota</taxon>
        <taxon>Alphaproteobacteria</taxon>
        <taxon>Acetobacterales</taxon>
        <taxon>Acetobacteraceae</taxon>
        <taxon>Entomobacter</taxon>
    </lineage>
</organism>